<dbReference type="PROSITE" id="PS50948">
    <property type="entry name" value="PAN"/>
    <property type="match status" value="1"/>
</dbReference>
<dbReference type="InterPro" id="IPR003609">
    <property type="entry name" value="Pan_app"/>
</dbReference>
<dbReference type="InterPro" id="IPR000858">
    <property type="entry name" value="S_locus_glycoprot_dom"/>
</dbReference>
<proteinExistence type="predicted"/>
<evidence type="ECO:0000256" key="1">
    <source>
        <dbReference type="ARBA" id="ARBA00022729"/>
    </source>
</evidence>
<dbReference type="CDD" id="cd01098">
    <property type="entry name" value="PAN_AP_plant"/>
    <property type="match status" value="1"/>
</dbReference>
<keyword evidence="4" id="KW-0808">Transferase</keyword>
<evidence type="ECO:0000313" key="4">
    <source>
        <dbReference type="EMBL" id="AGC74079.1"/>
    </source>
</evidence>
<dbReference type="SMART" id="SM00473">
    <property type="entry name" value="PAN_AP"/>
    <property type="match status" value="1"/>
</dbReference>
<keyword evidence="2" id="KW-1015">Disulfide bond</keyword>
<dbReference type="GO" id="GO:0016301">
    <property type="term" value="F:kinase activity"/>
    <property type="evidence" value="ECO:0007669"/>
    <property type="project" value="UniProtKB-KW"/>
</dbReference>
<dbReference type="AlphaFoldDB" id="V5J6A0"/>
<name>V5J6A0_ARAAE</name>
<dbReference type="PANTHER" id="PTHR32444">
    <property type="entry name" value="BULB-TYPE LECTIN DOMAIN-CONTAINING PROTEIN"/>
    <property type="match status" value="1"/>
</dbReference>
<reference evidence="4" key="1">
    <citation type="submission" date="2012-08" db="EMBL/GenBank/DDBJ databases">
        <title>Self incompatibility alleles in wild relatives of Arabidopsis thaliana.</title>
        <authorList>
            <person name="Koch M.A."/>
            <person name="Ruiz Duarte P."/>
        </authorList>
    </citation>
    <scope>NUCLEOTIDE SEQUENCE</scope>
</reference>
<dbReference type="EMBL" id="JX464630">
    <property type="protein sequence ID" value="AGC74079.1"/>
    <property type="molecule type" value="Genomic_DNA"/>
</dbReference>
<feature type="domain" description="Apple" evidence="3">
    <location>
        <begin position="115"/>
        <end position="193"/>
    </location>
</feature>
<organism evidence="4">
    <name type="scientific">Arabidopsis arenosa</name>
    <name type="common">Sand rock-cress</name>
    <name type="synonym">Cardaminopsis arenosa</name>
    <dbReference type="NCBI Taxonomy" id="38785"/>
    <lineage>
        <taxon>Eukaryota</taxon>
        <taxon>Viridiplantae</taxon>
        <taxon>Streptophyta</taxon>
        <taxon>Embryophyta</taxon>
        <taxon>Tracheophyta</taxon>
        <taxon>Spermatophyta</taxon>
        <taxon>Magnoliopsida</taxon>
        <taxon>eudicotyledons</taxon>
        <taxon>Gunneridae</taxon>
        <taxon>Pentapetalae</taxon>
        <taxon>rosids</taxon>
        <taxon>malvids</taxon>
        <taxon>Brassicales</taxon>
        <taxon>Brassicaceae</taxon>
        <taxon>Camelineae</taxon>
        <taxon>Arabidopsis</taxon>
    </lineage>
</organism>
<gene>
    <name evidence="4" type="primary">SRK</name>
</gene>
<keyword evidence="1" id="KW-0732">Signal</keyword>
<evidence type="ECO:0000259" key="3">
    <source>
        <dbReference type="PROSITE" id="PS50948"/>
    </source>
</evidence>
<dbReference type="GO" id="GO:0048544">
    <property type="term" value="P:recognition of pollen"/>
    <property type="evidence" value="ECO:0007669"/>
    <property type="project" value="InterPro"/>
</dbReference>
<accession>V5J6A0</accession>
<dbReference type="PANTHER" id="PTHR32444:SF89">
    <property type="entry name" value="S GLYCOPROTEIN"/>
    <property type="match status" value="1"/>
</dbReference>
<dbReference type="Pfam" id="PF08276">
    <property type="entry name" value="PAN_2"/>
    <property type="match status" value="1"/>
</dbReference>
<protein>
    <submittedName>
        <fullName evidence="4">S-receptor kinase SRK72 isoform b</fullName>
    </submittedName>
</protein>
<feature type="non-terminal residue" evidence="4">
    <location>
        <position position="1"/>
    </location>
</feature>
<dbReference type="Pfam" id="PF00954">
    <property type="entry name" value="S_locus_glycop"/>
    <property type="match status" value="1"/>
</dbReference>
<feature type="non-terminal residue" evidence="4">
    <location>
        <position position="193"/>
    </location>
</feature>
<keyword evidence="4" id="KW-0418">Kinase</keyword>
<evidence type="ECO:0000256" key="2">
    <source>
        <dbReference type="ARBA" id="ARBA00023157"/>
    </source>
</evidence>
<keyword evidence="4" id="KW-0675">Receptor</keyword>
<sequence length="193" mass="22272">MQRWKVVNISYNFTENKEEVAFSYRVTSPNAYARLMMNSDGFLKLFTWNPTTSDWNLFWLLSAEECNIYPSCNPTYTYCDMNKTPRCSCIKGFEPGKDRFDNSFTECLRKTQLSCRGDGFFMLTKVKLPNTFGAVVDKRIGLKECEERCINNCNCTAFANTNLENGGSGCVMWTRELNDIRTFVDAGQDLYVR</sequence>